<protein>
    <recommendedName>
        <fullName evidence="4">Lipoprotein</fullName>
    </recommendedName>
</protein>
<evidence type="ECO:0008006" key="4">
    <source>
        <dbReference type="Google" id="ProtNLM"/>
    </source>
</evidence>
<evidence type="ECO:0000313" key="2">
    <source>
        <dbReference type="EMBL" id="MBO1531741.1"/>
    </source>
</evidence>
<dbReference type="PROSITE" id="PS51257">
    <property type="entry name" value="PROKAR_LIPOPROTEIN"/>
    <property type="match status" value="1"/>
</dbReference>
<evidence type="ECO:0000256" key="1">
    <source>
        <dbReference type="SAM" id="SignalP"/>
    </source>
</evidence>
<keyword evidence="1" id="KW-0732">Signal</keyword>
<comment type="caution">
    <text evidence="2">The sequence shown here is derived from an EMBL/GenBank/DDBJ whole genome shotgun (WGS) entry which is preliminary data.</text>
</comment>
<dbReference type="Proteomes" id="UP000664554">
    <property type="component" value="Unassembled WGS sequence"/>
</dbReference>
<organism evidence="2 3">
    <name type="scientific">Psychrobacter coccoides</name>
    <dbReference type="NCBI Taxonomy" id="2818440"/>
    <lineage>
        <taxon>Bacteria</taxon>
        <taxon>Pseudomonadati</taxon>
        <taxon>Pseudomonadota</taxon>
        <taxon>Gammaproteobacteria</taxon>
        <taxon>Moraxellales</taxon>
        <taxon>Moraxellaceae</taxon>
        <taxon>Psychrobacter</taxon>
    </lineage>
</organism>
<evidence type="ECO:0000313" key="3">
    <source>
        <dbReference type="Proteomes" id="UP000664554"/>
    </source>
</evidence>
<sequence>MIASLTRFSRVLAAGTTAAMTMLSLSACNNVTPLMPNMPITQPEQAAAPMVQAVVGDYADAGYENRSQGYDWVGVMVRSAGNEQIDIKVRARSDIKKPTCQFDGTASLMGQDKAHGVIFQTKVNDSTAFFQFKDGMLTIDSQDKYALNYFCSGGASLVGDYQKLEGDLALN</sequence>
<dbReference type="EMBL" id="JAGBKM010000022">
    <property type="protein sequence ID" value="MBO1531741.1"/>
    <property type="molecule type" value="Genomic_DNA"/>
</dbReference>
<reference evidence="2 3" key="1">
    <citation type="submission" date="2021-03" db="EMBL/GenBank/DDBJ databases">
        <authorList>
            <person name="Shang D.-D."/>
            <person name="Du Z.-J."/>
            <person name="Chen G.-J."/>
        </authorList>
    </citation>
    <scope>NUCLEOTIDE SEQUENCE [LARGE SCALE GENOMIC DNA]</scope>
    <source>
        <strain evidence="2 3">F1192</strain>
    </source>
</reference>
<dbReference type="RefSeq" id="WP_207992109.1">
    <property type="nucleotide sequence ID" value="NZ_JAGBKM010000022.1"/>
</dbReference>
<name>A0ABS3NQQ1_9GAMM</name>
<accession>A0ABS3NQQ1</accession>
<gene>
    <name evidence="2" type="ORF">J3492_11035</name>
</gene>
<feature type="signal peptide" evidence="1">
    <location>
        <begin position="1"/>
        <end position="27"/>
    </location>
</feature>
<feature type="chain" id="PRO_5046659757" description="Lipoprotein" evidence="1">
    <location>
        <begin position="28"/>
        <end position="171"/>
    </location>
</feature>
<proteinExistence type="predicted"/>
<keyword evidence="3" id="KW-1185">Reference proteome</keyword>